<proteinExistence type="predicted"/>
<sequence>LVAKALASRLAAVFSVSVEDVDLDIAVAVHGVDSLVAVELRNWLTLTIKAKLSIFDILQSPQLRDFAKLVIEKSALLI</sequence>
<dbReference type="OrthoDB" id="329835at2759"/>
<feature type="non-terminal residue" evidence="4">
    <location>
        <position position="1"/>
    </location>
</feature>
<feature type="domain" description="Carrier" evidence="3">
    <location>
        <begin position="1"/>
        <end position="74"/>
    </location>
</feature>
<evidence type="ECO:0000259" key="3">
    <source>
        <dbReference type="PROSITE" id="PS50075"/>
    </source>
</evidence>
<dbReference type="Gene3D" id="1.10.1200.10">
    <property type="entry name" value="ACP-like"/>
    <property type="match status" value="1"/>
</dbReference>
<evidence type="ECO:0000256" key="1">
    <source>
        <dbReference type="ARBA" id="ARBA00022450"/>
    </source>
</evidence>
<dbReference type="Proteomes" id="UP000800092">
    <property type="component" value="Unassembled WGS sequence"/>
</dbReference>
<name>A0A6A6GS96_VIRVR</name>
<dbReference type="AlphaFoldDB" id="A0A6A6GS96"/>
<dbReference type="InterPro" id="IPR036736">
    <property type="entry name" value="ACP-like_sf"/>
</dbReference>
<dbReference type="InterPro" id="IPR009081">
    <property type="entry name" value="PP-bd_ACP"/>
</dbReference>
<evidence type="ECO:0000313" key="5">
    <source>
        <dbReference type="Proteomes" id="UP000800092"/>
    </source>
</evidence>
<protein>
    <recommendedName>
        <fullName evidence="3">Carrier domain-containing protein</fullName>
    </recommendedName>
</protein>
<dbReference type="EMBL" id="ML991904">
    <property type="protein sequence ID" value="KAF2228632.1"/>
    <property type="molecule type" value="Genomic_DNA"/>
</dbReference>
<dbReference type="GO" id="GO:0031177">
    <property type="term" value="F:phosphopantetheine binding"/>
    <property type="evidence" value="ECO:0007669"/>
    <property type="project" value="InterPro"/>
</dbReference>
<evidence type="ECO:0000256" key="2">
    <source>
        <dbReference type="ARBA" id="ARBA00022553"/>
    </source>
</evidence>
<evidence type="ECO:0000313" key="4">
    <source>
        <dbReference type="EMBL" id="KAF2228632.1"/>
    </source>
</evidence>
<gene>
    <name evidence="4" type="ORF">EV356DRAFT_457374</name>
</gene>
<keyword evidence="1" id="KW-0596">Phosphopantetheine</keyword>
<accession>A0A6A6GS96</accession>
<reference evidence="4" key="1">
    <citation type="journal article" date="2020" name="Stud. Mycol.">
        <title>101 Dothideomycetes genomes: a test case for predicting lifestyles and emergence of pathogens.</title>
        <authorList>
            <person name="Haridas S."/>
            <person name="Albert R."/>
            <person name="Binder M."/>
            <person name="Bloem J."/>
            <person name="Labutti K."/>
            <person name="Salamov A."/>
            <person name="Andreopoulos B."/>
            <person name="Baker S."/>
            <person name="Barry K."/>
            <person name="Bills G."/>
            <person name="Bluhm B."/>
            <person name="Cannon C."/>
            <person name="Castanera R."/>
            <person name="Culley D."/>
            <person name="Daum C."/>
            <person name="Ezra D."/>
            <person name="Gonzalez J."/>
            <person name="Henrissat B."/>
            <person name="Kuo A."/>
            <person name="Liang C."/>
            <person name="Lipzen A."/>
            <person name="Lutzoni F."/>
            <person name="Magnuson J."/>
            <person name="Mondo S."/>
            <person name="Nolan M."/>
            <person name="Ohm R."/>
            <person name="Pangilinan J."/>
            <person name="Park H.-J."/>
            <person name="Ramirez L."/>
            <person name="Alfaro M."/>
            <person name="Sun H."/>
            <person name="Tritt A."/>
            <person name="Yoshinaga Y."/>
            <person name="Zwiers L.-H."/>
            <person name="Turgeon B."/>
            <person name="Goodwin S."/>
            <person name="Spatafora J."/>
            <person name="Crous P."/>
            <person name="Grigoriev I."/>
        </authorList>
    </citation>
    <scope>NUCLEOTIDE SEQUENCE</scope>
    <source>
        <strain evidence="4">Tuck. ex Michener</strain>
    </source>
</reference>
<dbReference type="InterPro" id="IPR020806">
    <property type="entry name" value="PKS_PP-bd"/>
</dbReference>
<keyword evidence="5" id="KW-1185">Reference proteome</keyword>
<dbReference type="PROSITE" id="PS50075">
    <property type="entry name" value="CARRIER"/>
    <property type="match status" value="1"/>
</dbReference>
<keyword evidence="2" id="KW-0597">Phosphoprotein</keyword>
<organism evidence="4 5">
    <name type="scientific">Viridothelium virens</name>
    <name type="common">Speckled blister lichen</name>
    <name type="synonym">Trypethelium virens</name>
    <dbReference type="NCBI Taxonomy" id="1048519"/>
    <lineage>
        <taxon>Eukaryota</taxon>
        <taxon>Fungi</taxon>
        <taxon>Dikarya</taxon>
        <taxon>Ascomycota</taxon>
        <taxon>Pezizomycotina</taxon>
        <taxon>Dothideomycetes</taxon>
        <taxon>Dothideomycetes incertae sedis</taxon>
        <taxon>Trypetheliales</taxon>
        <taxon>Trypetheliaceae</taxon>
        <taxon>Viridothelium</taxon>
    </lineage>
</organism>
<dbReference type="SUPFAM" id="SSF47336">
    <property type="entry name" value="ACP-like"/>
    <property type="match status" value="1"/>
</dbReference>
<dbReference type="SMART" id="SM00823">
    <property type="entry name" value="PKS_PP"/>
    <property type="match status" value="1"/>
</dbReference>
<dbReference type="Pfam" id="PF23297">
    <property type="entry name" value="ACP_SdgA_C"/>
    <property type="match status" value="1"/>
</dbReference>